<name>A0ABD0XFC8_UMBPY</name>
<dbReference type="AlphaFoldDB" id="A0ABD0XFC8"/>
<evidence type="ECO:0000313" key="10">
    <source>
        <dbReference type="Proteomes" id="UP001557470"/>
    </source>
</evidence>
<evidence type="ECO:0000256" key="1">
    <source>
        <dbReference type="ARBA" id="ARBA00022536"/>
    </source>
</evidence>
<feature type="disulfide bond" evidence="5">
    <location>
        <begin position="38"/>
        <end position="47"/>
    </location>
</feature>
<evidence type="ECO:0000259" key="8">
    <source>
        <dbReference type="PROSITE" id="PS50026"/>
    </source>
</evidence>
<feature type="disulfide bond" evidence="5">
    <location>
        <begin position="124"/>
        <end position="133"/>
    </location>
</feature>
<evidence type="ECO:0000256" key="5">
    <source>
        <dbReference type="PROSITE-ProRule" id="PRU00076"/>
    </source>
</evidence>
<dbReference type="SMART" id="SM00181">
    <property type="entry name" value="EGF"/>
    <property type="match status" value="10"/>
</dbReference>
<evidence type="ECO:0000256" key="7">
    <source>
        <dbReference type="SAM" id="Phobius"/>
    </source>
</evidence>
<dbReference type="EMBL" id="JAGEUA010000002">
    <property type="protein sequence ID" value="KAL1007598.1"/>
    <property type="molecule type" value="Genomic_DNA"/>
</dbReference>
<feature type="disulfide bond" evidence="5">
    <location>
        <begin position="167"/>
        <end position="176"/>
    </location>
</feature>
<accession>A0ABD0XFC8</accession>
<keyword evidence="2" id="KW-0732">Signal</keyword>
<feature type="domain" description="EGF-like" evidence="8">
    <location>
        <begin position="274"/>
        <end position="309"/>
    </location>
</feature>
<dbReference type="FunFam" id="2.170.300.10:FF:000002">
    <property type="entry name" value="Multiple epidermal growth factor-like domains 10"/>
    <property type="match status" value="3"/>
</dbReference>
<keyword evidence="3" id="KW-0677">Repeat</keyword>
<feature type="domain" description="EGF-like" evidence="8">
    <location>
        <begin position="99"/>
        <end position="134"/>
    </location>
</feature>
<keyword evidence="4 5" id="KW-1015">Disulfide bond</keyword>
<keyword evidence="7" id="KW-1133">Transmembrane helix</keyword>
<feature type="domain" description="EGF-like" evidence="8">
    <location>
        <begin position="142"/>
        <end position="177"/>
    </location>
</feature>
<gene>
    <name evidence="9" type="ORF">UPYG_G00088920</name>
</gene>
<feature type="disulfide bond" evidence="5">
    <location>
        <begin position="210"/>
        <end position="219"/>
    </location>
</feature>
<dbReference type="PANTHER" id="PTHR24052:SF13">
    <property type="entry name" value="MULTIPLE EGF LIKE DOMAINS 11"/>
    <property type="match status" value="1"/>
</dbReference>
<proteinExistence type="predicted"/>
<dbReference type="PRINTS" id="PR00011">
    <property type="entry name" value="EGFLAMININ"/>
</dbReference>
<feature type="compositionally biased region" description="Polar residues" evidence="6">
    <location>
        <begin position="999"/>
        <end position="1010"/>
    </location>
</feature>
<feature type="transmembrane region" description="Helical" evidence="7">
    <location>
        <begin position="730"/>
        <end position="753"/>
    </location>
</feature>
<comment type="caution">
    <text evidence="9">The sequence shown here is derived from an EMBL/GenBank/DDBJ whole genome shotgun (WGS) entry which is preliminary data.</text>
</comment>
<feature type="disulfide bond" evidence="5">
    <location>
        <begin position="299"/>
        <end position="308"/>
    </location>
</feature>
<evidence type="ECO:0000256" key="3">
    <source>
        <dbReference type="ARBA" id="ARBA00022737"/>
    </source>
</evidence>
<dbReference type="Pfam" id="PF12661">
    <property type="entry name" value="hEGF"/>
    <property type="match status" value="5"/>
</dbReference>
<keyword evidence="7" id="KW-0812">Transmembrane</keyword>
<dbReference type="SMART" id="SM00180">
    <property type="entry name" value="EGF_Lam"/>
    <property type="match status" value="10"/>
</dbReference>
<comment type="caution">
    <text evidence="5">Lacks conserved residue(s) required for the propagation of feature annotation.</text>
</comment>
<keyword evidence="7" id="KW-0472">Membrane</keyword>
<dbReference type="PROSITE" id="PS50026">
    <property type="entry name" value="EGF_3"/>
    <property type="match status" value="6"/>
</dbReference>
<dbReference type="InterPro" id="IPR013032">
    <property type="entry name" value="EGF-like_CS"/>
</dbReference>
<organism evidence="9 10">
    <name type="scientific">Umbra pygmaea</name>
    <name type="common">Eastern mudminnow</name>
    <dbReference type="NCBI Taxonomy" id="75934"/>
    <lineage>
        <taxon>Eukaryota</taxon>
        <taxon>Metazoa</taxon>
        <taxon>Chordata</taxon>
        <taxon>Craniata</taxon>
        <taxon>Vertebrata</taxon>
        <taxon>Euteleostomi</taxon>
        <taxon>Actinopterygii</taxon>
        <taxon>Neopterygii</taxon>
        <taxon>Teleostei</taxon>
        <taxon>Protacanthopterygii</taxon>
        <taxon>Esociformes</taxon>
        <taxon>Umbridae</taxon>
        <taxon>Umbra</taxon>
    </lineage>
</organism>
<dbReference type="PROSITE" id="PS00022">
    <property type="entry name" value="EGF_1"/>
    <property type="match status" value="7"/>
</dbReference>
<sequence>MFTDIVGCQADFWGPHCSNRCQCQNEAKCNPITGACVCTDGYQGWRCEEPCEAGFYGKGCQLECQCLNGATCHHKTGECLCAPGYTGATCGEQCPFGSHGALCEQRCPCQNGGTCHHVTGECACPPGWMGSVCAQPCQFGTYGINCSQECPCRNGGLCDHISGQCQCTSGYAGERCQEECPVGSYGPQCAYKCDCQNGARCYHINGACLCDEGFKGPSCQDRFCPSGLYGLICDRYCPCNTSNTLSCHPLSGECVCAAGWSGMFCNETCPSGYHGDGCEFPCACANGADCEGITGACICGPGYIGDDCSLTCPAGMYGTNCSSSCSCHNEIACSHVDGSCICKEGWQGVDCTFPCSSGTWGLSCNQTCLCYNGAACDPINGTCTCSPGWRSDYCDTPCPEGTYGEQCREQCSCVHADGCDHVSGSCRCLAGWTATASSHPLFLWGRRTKLGNIPPSIHPPLHLISAVFTVPVYVWRVNGVLAVPIPATVRTEALAHLRMARVCVPRGTEALPADARVLQGSTASAVASLVLSVSTVMVPVTTSLGTVSVCLDSLVLSATKCVPVAGLVKPARRRVCAVATVPVTPSMDPACAILDGSETTAPKSVLRVRGGLTVSTPVTVTTGLCAMPPTESVAAALAGLDCTVHNVVVLGSLVLIALNCELKCPPGTFGYGCQQLCECQNNATCDYVTGTCYCSIGYKGIRCDQAALMMEELNPYTKISPALASERQSAGAVMGIIFLLVLIVTMLAVAVWWRHRQREKGGHHMPSVSYTPALRITSQDYSLSGETLQPAPISHGLQCTGLLSSSDTCPTNGTANQCFTNPSYHTLGPCSSHYAKRYPTTRGNKVKNKRLNRNSAPEWTAYYNLNELGLYCVDRRFSSYHEQYYRDYMKGSLSSTLSLSSENPYATISDPLALVCKHSESSYVEMKSPARHQVPYCSTAIVTTTAHGANKNVYDVEPTVSVVQACNGVAVPTYPQNPYDLPRNSHIPSHYDLLPLRHSQSYSPTHSQGHGIQGRSPIMPGSPTSSLL</sequence>
<keyword evidence="10" id="KW-1185">Reference proteome</keyword>
<reference evidence="9 10" key="1">
    <citation type="submission" date="2024-06" db="EMBL/GenBank/DDBJ databases">
        <authorList>
            <person name="Pan Q."/>
            <person name="Wen M."/>
            <person name="Jouanno E."/>
            <person name="Zahm M."/>
            <person name="Klopp C."/>
            <person name="Cabau C."/>
            <person name="Louis A."/>
            <person name="Berthelot C."/>
            <person name="Parey E."/>
            <person name="Roest Crollius H."/>
            <person name="Montfort J."/>
            <person name="Robinson-Rechavi M."/>
            <person name="Bouchez O."/>
            <person name="Lampietro C."/>
            <person name="Lopez Roques C."/>
            <person name="Donnadieu C."/>
            <person name="Postlethwait J."/>
            <person name="Bobe J."/>
            <person name="Verreycken H."/>
            <person name="Guiguen Y."/>
        </authorList>
    </citation>
    <scope>NUCLEOTIDE SEQUENCE [LARGE SCALE GENOMIC DNA]</scope>
    <source>
        <strain evidence="9">Up_M1</strain>
        <tissue evidence="9">Testis</tissue>
    </source>
</reference>
<feature type="domain" description="EGF-like" evidence="8">
    <location>
        <begin position="61"/>
        <end position="91"/>
    </location>
</feature>
<dbReference type="Gene3D" id="2.170.300.10">
    <property type="entry name" value="Tie2 ligand-binding domain superfamily"/>
    <property type="match status" value="4"/>
</dbReference>
<evidence type="ECO:0000256" key="4">
    <source>
        <dbReference type="ARBA" id="ARBA00023157"/>
    </source>
</evidence>
<evidence type="ECO:0000256" key="6">
    <source>
        <dbReference type="SAM" id="MobiDB-lite"/>
    </source>
</evidence>
<dbReference type="InterPro" id="IPR000742">
    <property type="entry name" value="EGF"/>
</dbReference>
<feature type="region of interest" description="Disordered" evidence="6">
    <location>
        <begin position="999"/>
        <end position="1028"/>
    </location>
</feature>
<dbReference type="PROSITE" id="PS01186">
    <property type="entry name" value="EGF_2"/>
    <property type="match status" value="2"/>
</dbReference>
<evidence type="ECO:0000256" key="2">
    <source>
        <dbReference type="ARBA" id="ARBA00022729"/>
    </source>
</evidence>
<feature type="domain" description="EGF-like" evidence="8">
    <location>
        <begin position="18"/>
        <end position="48"/>
    </location>
</feature>
<dbReference type="PANTHER" id="PTHR24052">
    <property type="entry name" value="DELTA-RELATED"/>
    <property type="match status" value="1"/>
</dbReference>
<feature type="disulfide bond" evidence="5">
    <location>
        <begin position="81"/>
        <end position="90"/>
    </location>
</feature>
<dbReference type="InterPro" id="IPR052485">
    <property type="entry name" value="MEGF_diff_regulators"/>
</dbReference>
<dbReference type="InterPro" id="IPR002049">
    <property type="entry name" value="LE_dom"/>
</dbReference>
<keyword evidence="1 5" id="KW-0245">EGF-like domain</keyword>
<protein>
    <recommendedName>
        <fullName evidence="8">EGF-like domain-containing protein</fullName>
    </recommendedName>
</protein>
<dbReference type="Pfam" id="PF00053">
    <property type="entry name" value="EGF_laminin"/>
    <property type="match status" value="3"/>
</dbReference>
<dbReference type="Proteomes" id="UP001557470">
    <property type="component" value="Unassembled WGS sequence"/>
</dbReference>
<feature type="domain" description="EGF-like" evidence="8">
    <location>
        <begin position="185"/>
        <end position="220"/>
    </location>
</feature>
<evidence type="ECO:0000313" key="9">
    <source>
        <dbReference type="EMBL" id="KAL1007598.1"/>
    </source>
</evidence>